<accession>A0A218XJH0</accession>
<feature type="compositionally biased region" description="Low complexity" evidence="1">
    <location>
        <begin position="65"/>
        <end position="81"/>
    </location>
</feature>
<proteinExistence type="predicted"/>
<reference evidence="3" key="1">
    <citation type="journal article" date="2017" name="Plant J.">
        <title>The pomegranate (Punica granatum L.) genome and the genomics of punicalagin biosynthesis.</title>
        <authorList>
            <person name="Qin G."/>
            <person name="Xu C."/>
            <person name="Ming R."/>
            <person name="Tang H."/>
            <person name="Guyot R."/>
            <person name="Kramer E.M."/>
            <person name="Hu Y."/>
            <person name="Yi X."/>
            <person name="Qi Y."/>
            <person name="Xu X."/>
            <person name="Gao Z."/>
            <person name="Pan H."/>
            <person name="Jian J."/>
            <person name="Tian Y."/>
            <person name="Yue Z."/>
            <person name="Xu Y."/>
        </authorList>
    </citation>
    <scope>NUCLEOTIDE SEQUENCE [LARGE SCALE GENOMIC DNA]</scope>
    <source>
        <strain evidence="3">cv. Dabenzi</strain>
    </source>
</reference>
<feature type="region of interest" description="Disordered" evidence="1">
    <location>
        <begin position="39"/>
        <end position="118"/>
    </location>
</feature>
<dbReference type="EMBL" id="MTKT01001357">
    <property type="protein sequence ID" value="OWM84472.1"/>
    <property type="molecule type" value="Genomic_DNA"/>
</dbReference>
<dbReference type="AlphaFoldDB" id="A0A218XJH0"/>
<organism evidence="2 3">
    <name type="scientific">Punica granatum</name>
    <name type="common">Pomegranate</name>
    <dbReference type="NCBI Taxonomy" id="22663"/>
    <lineage>
        <taxon>Eukaryota</taxon>
        <taxon>Viridiplantae</taxon>
        <taxon>Streptophyta</taxon>
        <taxon>Embryophyta</taxon>
        <taxon>Tracheophyta</taxon>
        <taxon>Spermatophyta</taxon>
        <taxon>Magnoliopsida</taxon>
        <taxon>eudicotyledons</taxon>
        <taxon>Gunneridae</taxon>
        <taxon>Pentapetalae</taxon>
        <taxon>rosids</taxon>
        <taxon>malvids</taxon>
        <taxon>Myrtales</taxon>
        <taxon>Lythraceae</taxon>
        <taxon>Punica</taxon>
    </lineage>
</organism>
<sequence length="118" mass="12667">MVCPNEGNPIRPISIKKNLSESALDIFVKHRTLTVTFASSVSPASHSHRSSYGVSAPVSSNDSNTPVVAPPTASSAPVTRSLRQREECESSTTGQKKKKTRIEARSPSQVDVSMDLDT</sequence>
<gene>
    <name evidence="2" type="ORF">CDL15_Pgr000912</name>
</gene>
<evidence type="ECO:0000256" key="1">
    <source>
        <dbReference type="SAM" id="MobiDB-lite"/>
    </source>
</evidence>
<dbReference type="Proteomes" id="UP000197138">
    <property type="component" value="Unassembled WGS sequence"/>
</dbReference>
<protein>
    <submittedName>
        <fullName evidence="2">Uncharacterized protein</fullName>
    </submittedName>
</protein>
<evidence type="ECO:0000313" key="3">
    <source>
        <dbReference type="Proteomes" id="UP000197138"/>
    </source>
</evidence>
<name>A0A218XJH0_PUNGR</name>
<comment type="caution">
    <text evidence="2">The sequence shown here is derived from an EMBL/GenBank/DDBJ whole genome shotgun (WGS) entry which is preliminary data.</text>
</comment>
<evidence type="ECO:0000313" key="2">
    <source>
        <dbReference type="EMBL" id="OWM84472.1"/>
    </source>
</evidence>